<keyword evidence="4 11" id="KW-0812">Transmembrane</keyword>
<dbReference type="PANTHER" id="PTHR13046">
    <property type="entry name" value="PROTEASE U48 CAAX PRENYL PROTEASE RCE1"/>
    <property type="match status" value="1"/>
</dbReference>
<proteinExistence type="inferred from homology"/>
<reference evidence="14" key="1">
    <citation type="journal article" date="2018" name="Nat. Microbiol.">
        <title>Leveraging single-cell genomics to expand the fungal tree of life.</title>
        <authorList>
            <person name="Ahrendt S.R."/>
            <person name="Quandt C.A."/>
            <person name="Ciobanu D."/>
            <person name="Clum A."/>
            <person name="Salamov A."/>
            <person name="Andreopoulos B."/>
            <person name="Cheng J.F."/>
            <person name="Woyke T."/>
            <person name="Pelin A."/>
            <person name="Henrissat B."/>
            <person name="Reynolds N.K."/>
            <person name="Benny G.L."/>
            <person name="Smith M.E."/>
            <person name="James T.Y."/>
            <person name="Grigoriev I.V."/>
        </authorList>
    </citation>
    <scope>NUCLEOTIDE SEQUENCE [LARGE SCALE GENOMIC DNA]</scope>
    <source>
        <strain evidence="14">Baker2002</strain>
    </source>
</reference>
<keyword evidence="6" id="KW-0256">Endoplasmic reticulum</keyword>
<evidence type="ECO:0000256" key="1">
    <source>
        <dbReference type="ARBA" id="ARBA00004477"/>
    </source>
</evidence>
<dbReference type="Pfam" id="PF02517">
    <property type="entry name" value="Rce1-like"/>
    <property type="match status" value="1"/>
</dbReference>
<comment type="catalytic activity">
    <reaction evidence="9">
        <text>Hydrolyzes the peptide bond -P2-(S-farnesyl or geranylgeranyl)C-P1'-P2'-P3'-COOH where P1' and P2' are amino acids with aliphatic sidechains and P3' is any C-terminal residue.</text>
        <dbReference type="EC" id="3.4.26.1"/>
    </reaction>
</comment>
<evidence type="ECO:0000256" key="6">
    <source>
        <dbReference type="ARBA" id="ARBA00022824"/>
    </source>
</evidence>
<dbReference type="AlphaFoldDB" id="A0A4P9ZEH4"/>
<feature type="transmembrane region" description="Helical" evidence="11">
    <location>
        <begin position="250"/>
        <end position="269"/>
    </location>
</feature>
<evidence type="ECO:0000256" key="2">
    <source>
        <dbReference type="ARBA" id="ARBA00006897"/>
    </source>
</evidence>
<keyword evidence="5" id="KW-0378">Hydrolase</keyword>
<dbReference type="Proteomes" id="UP000268321">
    <property type="component" value="Unassembled WGS sequence"/>
</dbReference>
<feature type="transmembrane region" description="Helical" evidence="11">
    <location>
        <begin position="226"/>
        <end position="244"/>
    </location>
</feature>
<dbReference type="EC" id="3.4.26.1" evidence="10"/>
<evidence type="ECO:0000313" key="13">
    <source>
        <dbReference type="EMBL" id="RKP30340.1"/>
    </source>
</evidence>
<evidence type="ECO:0000313" key="14">
    <source>
        <dbReference type="Proteomes" id="UP000268321"/>
    </source>
</evidence>
<evidence type="ECO:0000256" key="9">
    <source>
        <dbReference type="ARBA" id="ARBA00047280"/>
    </source>
</evidence>
<evidence type="ECO:0000259" key="12">
    <source>
        <dbReference type="Pfam" id="PF02517"/>
    </source>
</evidence>
<evidence type="ECO:0000256" key="5">
    <source>
        <dbReference type="ARBA" id="ARBA00022801"/>
    </source>
</evidence>
<comment type="subcellular location">
    <subcellularLocation>
        <location evidence="1">Endoplasmic reticulum membrane</location>
        <topology evidence="1">Multi-pass membrane protein</topology>
    </subcellularLocation>
</comment>
<evidence type="ECO:0000256" key="11">
    <source>
        <dbReference type="SAM" id="Phobius"/>
    </source>
</evidence>
<dbReference type="OrthoDB" id="271604at2759"/>
<dbReference type="EMBL" id="ML004461">
    <property type="protein sequence ID" value="RKP30340.1"/>
    <property type="molecule type" value="Genomic_DNA"/>
</dbReference>
<name>A0A4P9ZEH4_9ASCO</name>
<dbReference type="InterPro" id="IPR039731">
    <property type="entry name" value="Rce1"/>
</dbReference>
<dbReference type="GO" id="GO:0071586">
    <property type="term" value="P:CAAX-box protein processing"/>
    <property type="evidence" value="ECO:0007669"/>
    <property type="project" value="InterPro"/>
</dbReference>
<dbReference type="GO" id="GO:0005789">
    <property type="term" value="C:endoplasmic reticulum membrane"/>
    <property type="evidence" value="ECO:0007669"/>
    <property type="project" value="UniProtKB-SubCell"/>
</dbReference>
<sequence>MLQQLLLATALASSYVVAIRTRVPVHFRSTDRNDPAVIRFRMGRVLMLCAMVLAGLPPVLVHGFHSYGTLAEVYRHFGLVPGFSASGSVVLDVANVLWYTGLLCVLYMGPIAHYMYTKRMKMKDDFFFSFCVLGGFRDHVFAPITEEFIYRAAIIATLKPVLSNESIIKWLPCFFGVAHVHHGLVWFSSEGYSLAATLIHVLVQLVYTTLFGLLANKIYLDSKCNLWSVVLVHAICNLLGFPSLEVKTTHPRWLYGYCALLCLGLYLFWTNL</sequence>
<evidence type="ECO:0000256" key="3">
    <source>
        <dbReference type="ARBA" id="ARBA00022670"/>
    </source>
</evidence>
<comment type="similarity">
    <text evidence="2">Belongs to the peptidase U48 family.</text>
</comment>
<dbReference type="GO" id="GO:0004222">
    <property type="term" value="F:metalloendopeptidase activity"/>
    <property type="evidence" value="ECO:0007669"/>
    <property type="project" value="InterPro"/>
</dbReference>
<gene>
    <name evidence="13" type="ORF">METBISCDRAFT_16628</name>
</gene>
<feature type="transmembrane region" description="Helical" evidence="11">
    <location>
        <begin position="193"/>
        <end position="214"/>
    </location>
</feature>
<keyword evidence="14" id="KW-1185">Reference proteome</keyword>
<dbReference type="InterPro" id="IPR003675">
    <property type="entry name" value="Rce1/LyrA-like_dom"/>
</dbReference>
<protein>
    <recommendedName>
        <fullName evidence="10">intramembrane prenyl-peptidase Rce1</fullName>
        <ecNumber evidence="10">3.4.26.1</ecNumber>
    </recommendedName>
</protein>
<evidence type="ECO:0000256" key="8">
    <source>
        <dbReference type="ARBA" id="ARBA00023136"/>
    </source>
</evidence>
<evidence type="ECO:0000256" key="10">
    <source>
        <dbReference type="ARBA" id="ARBA00049729"/>
    </source>
</evidence>
<keyword evidence="7 11" id="KW-1133">Transmembrane helix</keyword>
<accession>A0A4P9ZEH4</accession>
<evidence type="ECO:0000256" key="4">
    <source>
        <dbReference type="ARBA" id="ARBA00022692"/>
    </source>
</evidence>
<evidence type="ECO:0000256" key="7">
    <source>
        <dbReference type="ARBA" id="ARBA00022989"/>
    </source>
</evidence>
<dbReference type="PANTHER" id="PTHR13046:SF0">
    <property type="entry name" value="CAAX PRENYL PROTEASE 2"/>
    <property type="match status" value="1"/>
</dbReference>
<keyword evidence="8 11" id="KW-0472">Membrane</keyword>
<feature type="transmembrane region" description="Helical" evidence="11">
    <location>
        <begin position="97"/>
        <end position="116"/>
    </location>
</feature>
<organism evidence="13 14">
    <name type="scientific">Metschnikowia bicuspidata</name>
    <dbReference type="NCBI Taxonomy" id="27322"/>
    <lineage>
        <taxon>Eukaryota</taxon>
        <taxon>Fungi</taxon>
        <taxon>Dikarya</taxon>
        <taxon>Ascomycota</taxon>
        <taxon>Saccharomycotina</taxon>
        <taxon>Pichiomycetes</taxon>
        <taxon>Metschnikowiaceae</taxon>
        <taxon>Metschnikowia</taxon>
    </lineage>
</organism>
<feature type="transmembrane region" description="Helical" evidence="11">
    <location>
        <begin position="42"/>
        <end position="61"/>
    </location>
</feature>
<keyword evidence="3" id="KW-0645">Protease</keyword>
<feature type="domain" description="CAAX prenyl protease 2/Lysostaphin resistance protein A-like" evidence="12">
    <location>
        <begin position="134"/>
        <end position="239"/>
    </location>
</feature>